<dbReference type="OrthoDB" id="7989784at2"/>
<organism evidence="2 4">
    <name type="scientific">Methylobacterium oxalidis</name>
    <dbReference type="NCBI Taxonomy" id="944322"/>
    <lineage>
        <taxon>Bacteria</taxon>
        <taxon>Pseudomonadati</taxon>
        <taxon>Pseudomonadota</taxon>
        <taxon>Alphaproteobacteria</taxon>
        <taxon>Hyphomicrobiales</taxon>
        <taxon>Methylobacteriaceae</taxon>
        <taxon>Methylobacterium</taxon>
    </lineage>
</organism>
<dbReference type="EMBL" id="BSPK01000004">
    <property type="protein sequence ID" value="GLS61952.1"/>
    <property type="molecule type" value="Genomic_DNA"/>
</dbReference>
<proteinExistence type="predicted"/>
<protein>
    <submittedName>
        <fullName evidence="2">Uncharacterized protein</fullName>
    </submittedName>
</protein>
<reference evidence="3" key="1">
    <citation type="journal article" date="2014" name="Int. J. Syst. Evol. Microbiol.">
        <title>Complete genome of a new Firmicutes species belonging to the dominant human colonic microbiota ('Ruminococcus bicirculans') reveals two chromosomes and a selective capacity to utilize plant glucans.</title>
        <authorList>
            <consortium name="NISC Comparative Sequencing Program"/>
            <person name="Wegmann U."/>
            <person name="Louis P."/>
            <person name="Goesmann A."/>
            <person name="Henrissat B."/>
            <person name="Duncan S.H."/>
            <person name="Flint H.J."/>
        </authorList>
    </citation>
    <scope>NUCLEOTIDE SEQUENCE</scope>
    <source>
        <strain evidence="3">NBRC 107715</strain>
    </source>
</reference>
<dbReference type="RefSeq" id="WP_147023684.1">
    <property type="nucleotide sequence ID" value="NZ_BJZU01000001.1"/>
</dbReference>
<dbReference type="EMBL" id="BJZU01000001">
    <property type="protein sequence ID" value="GEP02007.1"/>
    <property type="molecule type" value="Genomic_DNA"/>
</dbReference>
<gene>
    <name evidence="3" type="ORF">GCM10007888_03330</name>
    <name evidence="2" type="ORF">MOX02_00450</name>
</gene>
<sequence>MTRQRHEPRFDDSDDAPPEGDLPAPARPPFGLGRFAVRAAAAAAVITVLSLYARETIRTNPPVPQREAEQPLAVAFVPAAALPVRPAVPLSESGPRLRLDAAEGIEVTRVEPARVNAATSQREASLSRGDFDAIEEAHLRVTLTQGTTADPAPSLFVTLARRAADGPGLSVTRTGERGRMASKFGAVETLETVLAGRMSRTCTGFVSLEAAPARLEGWLCAPLGQPPEPRALACALDALALDGHADPATEAVFREADVRRDTGCRGPSEASATGEALAEKSGQTGSIAALRRTPTKK</sequence>
<dbReference type="Proteomes" id="UP001156856">
    <property type="component" value="Unassembled WGS sequence"/>
</dbReference>
<feature type="compositionally biased region" description="Basic and acidic residues" evidence="1">
    <location>
        <begin position="1"/>
        <end position="11"/>
    </location>
</feature>
<name>A0A512IWB4_9HYPH</name>
<evidence type="ECO:0000256" key="1">
    <source>
        <dbReference type="SAM" id="MobiDB-lite"/>
    </source>
</evidence>
<evidence type="ECO:0000313" key="4">
    <source>
        <dbReference type="Proteomes" id="UP000321960"/>
    </source>
</evidence>
<keyword evidence="5" id="KW-1185">Reference proteome</keyword>
<reference evidence="2 4" key="3">
    <citation type="submission" date="2019-07" db="EMBL/GenBank/DDBJ databases">
        <title>Whole genome shotgun sequence of Methylobacterium oxalidis NBRC 107715.</title>
        <authorList>
            <person name="Hosoyama A."/>
            <person name="Uohara A."/>
            <person name="Ohji S."/>
            <person name="Ichikawa N."/>
        </authorList>
    </citation>
    <scope>NUCLEOTIDE SEQUENCE [LARGE SCALE GENOMIC DNA]</scope>
    <source>
        <strain evidence="2 4">NBRC 107715</strain>
    </source>
</reference>
<dbReference type="Proteomes" id="UP000321960">
    <property type="component" value="Unassembled WGS sequence"/>
</dbReference>
<evidence type="ECO:0000313" key="5">
    <source>
        <dbReference type="Proteomes" id="UP001156856"/>
    </source>
</evidence>
<dbReference type="AlphaFoldDB" id="A0A512IWB4"/>
<feature type="region of interest" description="Disordered" evidence="1">
    <location>
        <begin position="1"/>
        <end position="29"/>
    </location>
</feature>
<accession>A0A512IWB4</accession>
<reference evidence="3" key="4">
    <citation type="submission" date="2023-01" db="EMBL/GenBank/DDBJ databases">
        <title>Draft genome sequence of Methylobacterium oxalidis strain NBRC 107715.</title>
        <authorList>
            <person name="Sun Q."/>
            <person name="Mori K."/>
        </authorList>
    </citation>
    <scope>NUCLEOTIDE SEQUENCE</scope>
    <source>
        <strain evidence="3">NBRC 107715</strain>
    </source>
</reference>
<evidence type="ECO:0000313" key="3">
    <source>
        <dbReference type="EMBL" id="GLS61952.1"/>
    </source>
</evidence>
<comment type="caution">
    <text evidence="2">The sequence shown here is derived from an EMBL/GenBank/DDBJ whole genome shotgun (WGS) entry which is preliminary data.</text>
</comment>
<reference evidence="5" key="2">
    <citation type="journal article" date="2019" name="Int. J. Syst. Evol. Microbiol.">
        <title>The Global Catalogue of Microorganisms (GCM) 10K type strain sequencing project: providing services to taxonomists for standard genome sequencing and annotation.</title>
        <authorList>
            <consortium name="The Broad Institute Genomics Platform"/>
            <consortium name="The Broad Institute Genome Sequencing Center for Infectious Disease"/>
            <person name="Wu L."/>
            <person name="Ma J."/>
        </authorList>
    </citation>
    <scope>NUCLEOTIDE SEQUENCE [LARGE SCALE GENOMIC DNA]</scope>
    <source>
        <strain evidence="5">NBRC 107715</strain>
    </source>
</reference>
<feature type="region of interest" description="Disordered" evidence="1">
    <location>
        <begin position="259"/>
        <end position="297"/>
    </location>
</feature>
<evidence type="ECO:0000313" key="2">
    <source>
        <dbReference type="EMBL" id="GEP02007.1"/>
    </source>
</evidence>